<dbReference type="RefSeq" id="WP_089750320.1">
    <property type="nucleotide sequence ID" value="NZ_FOOG01000004.1"/>
</dbReference>
<dbReference type="InterPro" id="IPR003386">
    <property type="entry name" value="LACT/PDAT_acylTrfase"/>
</dbReference>
<protein>
    <submittedName>
        <fullName evidence="2">Triacylglycerol lipase</fullName>
    </submittedName>
</protein>
<dbReference type="GO" id="GO:0008374">
    <property type="term" value="F:O-acyltransferase activity"/>
    <property type="evidence" value="ECO:0007669"/>
    <property type="project" value="InterPro"/>
</dbReference>
<evidence type="ECO:0000313" key="2">
    <source>
        <dbReference type="EMBL" id="SFF64409.1"/>
    </source>
</evidence>
<dbReference type="GO" id="GO:0006629">
    <property type="term" value="P:lipid metabolic process"/>
    <property type="evidence" value="ECO:0007669"/>
    <property type="project" value="InterPro"/>
</dbReference>
<dbReference type="Gene3D" id="3.40.50.1820">
    <property type="entry name" value="alpha/beta hydrolase"/>
    <property type="match status" value="1"/>
</dbReference>
<dbReference type="Proteomes" id="UP000198897">
    <property type="component" value="Unassembled WGS sequence"/>
</dbReference>
<proteinExistence type="predicted"/>
<dbReference type="AlphaFoldDB" id="A0A1I2KDM9"/>
<dbReference type="Pfam" id="PF02450">
    <property type="entry name" value="LCAT"/>
    <property type="match status" value="1"/>
</dbReference>
<keyword evidence="3" id="KW-1185">Reference proteome</keyword>
<feature type="region of interest" description="Disordered" evidence="1">
    <location>
        <begin position="1"/>
        <end position="24"/>
    </location>
</feature>
<evidence type="ECO:0000313" key="3">
    <source>
        <dbReference type="Proteomes" id="UP000198897"/>
    </source>
</evidence>
<reference evidence="3" key="1">
    <citation type="submission" date="2016-10" db="EMBL/GenBank/DDBJ databases">
        <authorList>
            <person name="Varghese N."/>
            <person name="Submissions S."/>
        </authorList>
    </citation>
    <scope>NUCLEOTIDE SEQUENCE [LARGE SCALE GENOMIC DNA]</scope>
    <source>
        <strain evidence="3">FP5</strain>
    </source>
</reference>
<sequence length="481" mass="54016">MRPNPERRDSLPFQNKASGNPGEWYLGDTPENLSGSRRPVLFIHGFNRSSDTWYEGNDMYVTAYESGYETAFIDVYPDRSMWENGALLAQKIKDIYQHFGEKIVVVAHSKGGLDTQVALVHYGADPYIERMITLATPYYGSQLADLAYSRWGSWLANILGSKNEATYSLQTGYMNRFRSETDSQPNVYETPIYTLAGTKWGRFGSSLYWGGLYLRAYGSNDGAVTVKSSRIEYATEIQAGEWNHTTIKEGSSTFDVFKPFLQEEAAFFANREAADTAHVVQNPEACNYVSGGAFTGTTNETIYVEKGVHEMTVNWLSDQADSHLTLIDPERSTYPYFTTGQDAEAFFEGAYHHTLTIHNPGSGSWTLEASSVQKEHYLLNVSFASPLNALLSTALSNEDRHVTIKTHNLEFQTDVTIDYYKNGKLQFSDREASQASGSFEVPDLGEGMYNMTMNIHGSYAQQPFRRTIIQSVYADSHGNLY</sequence>
<accession>A0A1I2KDM9</accession>
<gene>
    <name evidence="2" type="ORF">SAMN05216353_10443</name>
</gene>
<dbReference type="PANTHER" id="PTHR37946:SF1">
    <property type="entry name" value="SLL1969 PROTEIN"/>
    <property type="match status" value="1"/>
</dbReference>
<dbReference type="InterPro" id="IPR029058">
    <property type="entry name" value="AB_hydrolase_fold"/>
</dbReference>
<name>A0A1I2KDM9_9BACI</name>
<evidence type="ECO:0000256" key="1">
    <source>
        <dbReference type="SAM" id="MobiDB-lite"/>
    </source>
</evidence>
<organism evidence="2 3">
    <name type="scientific">Halobacillus alkaliphilus</name>
    <dbReference type="NCBI Taxonomy" id="396056"/>
    <lineage>
        <taxon>Bacteria</taxon>
        <taxon>Bacillati</taxon>
        <taxon>Bacillota</taxon>
        <taxon>Bacilli</taxon>
        <taxon>Bacillales</taxon>
        <taxon>Bacillaceae</taxon>
        <taxon>Halobacillus</taxon>
    </lineage>
</organism>
<dbReference type="PANTHER" id="PTHR37946">
    <property type="entry name" value="SLL1969 PROTEIN"/>
    <property type="match status" value="1"/>
</dbReference>
<feature type="compositionally biased region" description="Basic and acidic residues" evidence="1">
    <location>
        <begin position="1"/>
        <end position="10"/>
    </location>
</feature>
<dbReference type="EMBL" id="FOOG01000004">
    <property type="protein sequence ID" value="SFF64409.1"/>
    <property type="molecule type" value="Genomic_DNA"/>
</dbReference>
<dbReference type="SUPFAM" id="SSF53474">
    <property type="entry name" value="alpha/beta-Hydrolases"/>
    <property type="match status" value="1"/>
</dbReference>